<dbReference type="Proteomes" id="UP001162972">
    <property type="component" value="Chromosome 4"/>
</dbReference>
<protein>
    <submittedName>
        <fullName evidence="1">Uncharacterized protein</fullName>
    </submittedName>
</protein>
<gene>
    <name evidence="1" type="ORF">OIU84_014641</name>
</gene>
<reference evidence="1 2" key="1">
    <citation type="journal article" date="2023" name="Int. J. Mol. Sci.">
        <title>De Novo Assembly and Annotation of 11 Diverse Shrub Willow (Salix) Genomes Reveals Novel Gene Organization in Sex-Linked Regions.</title>
        <authorList>
            <person name="Hyden B."/>
            <person name="Feng K."/>
            <person name="Yates T.B."/>
            <person name="Jawdy S."/>
            <person name="Cereghino C."/>
            <person name="Smart L.B."/>
            <person name="Muchero W."/>
        </authorList>
    </citation>
    <scope>NUCLEOTIDE SEQUENCE [LARGE SCALE GENOMIC DNA]</scope>
    <source>
        <tissue evidence="1">Shoot tip</tissue>
    </source>
</reference>
<evidence type="ECO:0000313" key="2">
    <source>
        <dbReference type="Proteomes" id="UP001162972"/>
    </source>
</evidence>
<dbReference type="EMBL" id="JAPFFJ010000018">
    <property type="protein sequence ID" value="KAJ6402578.1"/>
    <property type="molecule type" value="Genomic_DNA"/>
</dbReference>
<proteinExistence type="predicted"/>
<organism evidence="1 2">
    <name type="scientific">Salix udensis</name>
    <dbReference type="NCBI Taxonomy" id="889485"/>
    <lineage>
        <taxon>Eukaryota</taxon>
        <taxon>Viridiplantae</taxon>
        <taxon>Streptophyta</taxon>
        <taxon>Embryophyta</taxon>
        <taxon>Tracheophyta</taxon>
        <taxon>Spermatophyta</taxon>
        <taxon>Magnoliopsida</taxon>
        <taxon>eudicotyledons</taxon>
        <taxon>Gunneridae</taxon>
        <taxon>Pentapetalae</taxon>
        <taxon>rosids</taxon>
        <taxon>fabids</taxon>
        <taxon>Malpighiales</taxon>
        <taxon>Salicaceae</taxon>
        <taxon>Saliceae</taxon>
        <taxon>Salix</taxon>
    </lineage>
</organism>
<accession>A0AAD6JCI8</accession>
<keyword evidence="2" id="KW-1185">Reference proteome</keyword>
<name>A0AAD6JCI8_9ROSI</name>
<sequence length="81" mass="9748">MEKERDEREREEEERAYGKRMYFCNNCYEDQSFIFTIDSKHLRYSQRTLYSLPLLSSPAVACFIHDTNLGSKFKSFHRIPS</sequence>
<comment type="caution">
    <text evidence="1">The sequence shown here is derived from an EMBL/GenBank/DDBJ whole genome shotgun (WGS) entry which is preliminary data.</text>
</comment>
<dbReference type="AlphaFoldDB" id="A0AAD6JCI8"/>
<evidence type="ECO:0000313" key="1">
    <source>
        <dbReference type="EMBL" id="KAJ6402578.1"/>
    </source>
</evidence>
<feature type="non-terminal residue" evidence="1">
    <location>
        <position position="81"/>
    </location>
</feature>